<dbReference type="PROSITE" id="PS51029">
    <property type="entry name" value="MADF"/>
    <property type="match status" value="1"/>
</dbReference>
<dbReference type="OrthoDB" id="6784437at2759"/>
<sequence>MKWSNKSTIKFIKCYRSEPVIWNRKHPSHKNEDEINAAWGRLSKVLSRPVHELKNKEDSLMETFRQQLNKKRECEKSGVNFQTNWCGFKPMEEFLAGNTEDSDDYEVIESELGSVNNFQDNAATVSTGRSRRSTERSQMDLDEKTDRDVCAIYGELLTCKLRSFDEITREMVMNEIDSLLFNVKMNQNQRLVKPFLFDSSSSSAKAAANNIRTFVNNHTREPTMTFHDFL</sequence>
<protein>
    <recommendedName>
        <fullName evidence="1">MADF domain-containing protein</fullName>
    </recommendedName>
</protein>
<organism evidence="2 3">
    <name type="scientific">Ignelater luminosus</name>
    <name type="common">Cucubano</name>
    <name type="synonym">Pyrophorus luminosus</name>
    <dbReference type="NCBI Taxonomy" id="2038154"/>
    <lineage>
        <taxon>Eukaryota</taxon>
        <taxon>Metazoa</taxon>
        <taxon>Ecdysozoa</taxon>
        <taxon>Arthropoda</taxon>
        <taxon>Hexapoda</taxon>
        <taxon>Insecta</taxon>
        <taxon>Pterygota</taxon>
        <taxon>Neoptera</taxon>
        <taxon>Endopterygota</taxon>
        <taxon>Coleoptera</taxon>
        <taxon>Polyphaga</taxon>
        <taxon>Elateriformia</taxon>
        <taxon>Elateroidea</taxon>
        <taxon>Elateridae</taxon>
        <taxon>Agrypninae</taxon>
        <taxon>Pyrophorini</taxon>
        <taxon>Ignelater</taxon>
    </lineage>
</organism>
<reference evidence="2" key="1">
    <citation type="submission" date="2019-08" db="EMBL/GenBank/DDBJ databases">
        <title>The genome of the North American firefly Photinus pyralis.</title>
        <authorList>
            <consortium name="Photinus pyralis genome working group"/>
            <person name="Fallon T.R."/>
            <person name="Sander Lower S.E."/>
            <person name="Weng J.-K."/>
        </authorList>
    </citation>
    <scope>NUCLEOTIDE SEQUENCE</scope>
    <source>
        <strain evidence="2">TRF0915ILg1</strain>
        <tissue evidence="2">Whole body</tissue>
    </source>
</reference>
<dbReference type="EMBL" id="VTPC01008603">
    <property type="protein sequence ID" value="KAF2892665.1"/>
    <property type="molecule type" value="Genomic_DNA"/>
</dbReference>
<dbReference type="PANTHER" id="PTHR21505:SF12">
    <property type="entry name" value="MADF DOMAIN-CONTAINING PROTEIN-RELATED"/>
    <property type="match status" value="1"/>
</dbReference>
<dbReference type="PANTHER" id="PTHR21505">
    <property type="entry name" value="MADF DOMAIN-CONTAINING PROTEIN-RELATED"/>
    <property type="match status" value="1"/>
</dbReference>
<evidence type="ECO:0000313" key="2">
    <source>
        <dbReference type="EMBL" id="KAF2892665.1"/>
    </source>
</evidence>
<accession>A0A8K0G5R5</accession>
<feature type="domain" description="MADF" evidence="1">
    <location>
        <begin position="10"/>
        <end position="99"/>
    </location>
</feature>
<evidence type="ECO:0000259" key="1">
    <source>
        <dbReference type="PROSITE" id="PS51029"/>
    </source>
</evidence>
<dbReference type="AlphaFoldDB" id="A0A8K0G5R5"/>
<comment type="caution">
    <text evidence="2">The sequence shown here is derived from an EMBL/GenBank/DDBJ whole genome shotgun (WGS) entry which is preliminary data.</text>
</comment>
<dbReference type="InterPro" id="IPR006578">
    <property type="entry name" value="MADF-dom"/>
</dbReference>
<evidence type="ECO:0000313" key="3">
    <source>
        <dbReference type="Proteomes" id="UP000801492"/>
    </source>
</evidence>
<gene>
    <name evidence="2" type="ORF">ILUMI_13508</name>
</gene>
<dbReference type="Proteomes" id="UP000801492">
    <property type="component" value="Unassembled WGS sequence"/>
</dbReference>
<dbReference type="Pfam" id="PF10545">
    <property type="entry name" value="MADF_DNA_bdg"/>
    <property type="match status" value="1"/>
</dbReference>
<keyword evidence="3" id="KW-1185">Reference proteome</keyword>
<dbReference type="SMART" id="SM00595">
    <property type="entry name" value="MADF"/>
    <property type="match status" value="1"/>
</dbReference>
<name>A0A8K0G5R5_IGNLU</name>
<proteinExistence type="predicted"/>